<dbReference type="AlphaFoldDB" id="A0A9P1GFY7"/>
<feature type="compositionally biased region" description="Basic and acidic residues" evidence="1">
    <location>
        <begin position="1"/>
        <end position="11"/>
    </location>
</feature>
<dbReference type="Proteomes" id="UP001152797">
    <property type="component" value="Unassembled WGS sequence"/>
</dbReference>
<dbReference type="EMBL" id="CAMXCT030005552">
    <property type="protein sequence ID" value="CAL4799938.1"/>
    <property type="molecule type" value="Genomic_DNA"/>
</dbReference>
<comment type="caution">
    <text evidence="2">The sequence shown here is derived from an EMBL/GenBank/DDBJ whole genome shotgun (WGS) entry which is preliminary data.</text>
</comment>
<accession>A0A9P1GFY7</accession>
<gene>
    <name evidence="2" type="ORF">C1SCF055_LOCUS37672</name>
</gene>
<evidence type="ECO:0000313" key="4">
    <source>
        <dbReference type="Proteomes" id="UP001152797"/>
    </source>
</evidence>
<dbReference type="EMBL" id="CAMXCT020005552">
    <property type="protein sequence ID" value="CAL1166001.1"/>
    <property type="molecule type" value="Genomic_DNA"/>
</dbReference>
<evidence type="ECO:0000313" key="2">
    <source>
        <dbReference type="EMBL" id="CAI4012626.1"/>
    </source>
</evidence>
<evidence type="ECO:0000256" key="1">
    <source>
        <dbReference type="SAM" id="MobiDB-lite"/>
    </source>
</evidence>
<sequence length="58" mass="6371">LRMKNDEEQRQIQEVAMRTGDASGQGPIVPAQGLEQLDAQEKAEAALEAALYTSKAWQ</sequence>
<organism evidence="2">
    <name type="scientific">Cladocopium goreaui</name>
    <dbReference type="NCBI Taxonomy" id="2562237"/>
    <lineage>
        <taxon>Eukaryota</taxon>
        <taxon>Sar</taxon>
        <taxon>Alveolata</taxon>
        <taxon>Dinophyceae</taxon>
        <taxon>Suessiales</taxon>
        <taxon>Symbiodiniaceae</taxon>
        <taxon>Cladocopium</taxon>
    </lineage>
</organism>
<keyword evidence="4" id="KW-1185">Reference proteome</keyword>
<protein>
    <submittedName>
        <fullName evidence="2">Uncharacterized protein</fullName>
    </submittedName>
</protein>
<dbReference type="EMBL" id="CAMXCT010005552">
    <property type="protein sequence ID" value="CAI4012626.1"/>
    <property type="molecule type" value="Genomic_DNA"/>
</dbReference>
<reference evidence="2" key="1">
    <citation type="submission" date="2022-10" db="EMBL/GenBank/DDBJ databases">
        <authorList>
            <person name="Chen Y."/>
            <person name="Dougan E. K."/>
            <person name="Chan C."/>
            <person name="Rhodes N."/>
            <person name="Thang M."/>
        </authorList>
    </citation>
    <scope>NUCLEOTIDE SEQUENCE</scope>
</reference>
<proteinExistence type="predicted"/>
<name>A0A9P1GFY7_9DINO</name>
<feature type="non-terminal residue" evidence="2">
    <location>
        <position position="1"/>
    </location>
</feature>
<reference evidence="3 4" key="2">
    <citation type="submission" date="2024-05" db="EMBL/GenBank/DDBJ databases">
        <authorList>
            <person name="Chen Y."/>
            <person name="Shah S."/>
            <person name="Dougan E. K."/>
            <person name="Thang M."/>
            <person name="Chan C."/>
        </authorList>
    </citation>
    <scope>NUCLEOTIDE SEQUENCE [LARGE SCALE GENOMIC DNA]</scope>
</reference>
<evidence type="ECO:0000313" key="3">
    <source>
        <dbReference type="EMBL" id="CAL4799938.1"/>
    </source>
</evidence>
<feature type="region of interest" description="Disordered" evidence="1">
    <location>
        <begin position="1"/>
        <end position="29"/>
    </location>
</feature>